<comment type="catalytic activity">
    <reaction evidence="8">
        <text>a plastoquinone + NADH + (n+1) H(+)(in) = a plastoquinol + NAD(+) + n H(+)(out)</text>
        <dbReference type="Rhea" id="RHEA:42608"/>
        <dbReference type="Rhea" id="RHEA-COMP:9561"/>
        <dbReference type="Rhea" id="RHEA-COMP:9562"/>
        <dbReference type="ChEBI" id="CHEBI:15378"/>
        <dbReference type="ChEBI" id="CHEBI:17757"/>
        <dbReference type="ChEBI" id="CHEBI:57540"/>
        <dbReference type="ChEBI" id="CHEBI:57945"/>
        <dbReference type="ChEBI" id="CHEBI:62192"/>
    </reaction>
</comment>
<dbReference type="GO" id="GO:0031676">
    <property type="term" value="C:plasma membrane-derived thylakoid membrane"/>
    <property type="evidence" value="ECO:0007669"/>
    <property type="project" value="UniProtKB-SubCell"/>
</dbReference>
<keyword evidence="2 8" id="KW-0874">Quinone</keyword>
<comment type="similarity">
    <text evidence="8">Belongs to the complex I NdhN subunit family.</text>
</comment>
<dbReference type="GO" id="GO:0016655">
    <property type="term" value="F:oxidoreductase activity, acting on NAD(P)H, quinone or similar compound as acceptor"/>
    <property type="evidence" value="ECO:0007669"/>
    <property type="project" value="UniProtKB-UniRule"/>
</dbReference>
<evidence type="ECO:0000256" key="1">
    <source>
        <dbReference type="ARBA" id="ARBA00022448"/>
    </source>
</evidence>
<dbReference type="Proteomes" id="UP000218287">
    <property type="component" value="Chromosome"/>
</dbReference>
<gene>
    <name evidence="8" type="primary">ndhN</name>
    <name evidence="9" type="ORF">NIES21_56050</name>
</gene>
<dbReference type="PANTHER" id="PTHR35515:SF1">
    <property type="entry name" value="NAD(P)H-QUINONE OXIDOREDUCTASE SUBUNIT N, CHLOROPLASTIC"/>
    <property type="match status" value="1"/>
</dbReference>
<evidence type="ECO:0000256" key="3">
    <source>
        <dbReference type="ARBA" id="ARBA00022857"/>
    </source>
</evidence>
<organism evidence="9 10">
    <name type="scientific">Anabaenopsis circularis NIES-21</name>
    <dbReference type="NCBI Taxonomy" id="1085406"/>
    <lineage>
        <taxon>Bacteria</taxon>
        <taxon>Bacillati</taxon>
        <taxon>Cyanobacteriota</taxon>
        <taxon>Cyanophyceae</taxon>
        <taxon>Nostocales</taxon>
        <taxon>Nodulariaceae</taxon>
        <taxon>Anabaenopsis</taxon>
    </lineage>
</organism>
<dbReference type="OrthoDB" id="510798at2"/>
<evidence type="ECO:0000313" key="9">
    <source>
        <dbReference type="EMBL" id="BAY19740.1"/>
    </source>
</evidence>
<keyword evidence="3 8" id="KW-0521">NADP</keyword>
<keyword evidence="5 8" id="KW-1278">Translocase</keyword>
<dbReference type="AlphaFoldDB" id="A0A1Z4GQH1"/>
<evidence type="ECO:0000256" key="8">
    <source>
        <dbReference type="HAMAP-Rule" id="MF_01353"/>
    </source>
</evidence>
<comment type="subunit">
    <text evidence="8">NDH-1 can be composed of about 15 different subunits; different subcomplexes with different compositions have been identified which probably have different functions.</text>
</comment>
<evidence type="ECO:0000256" key="4">
    <source>
        <dbReference type="ARBA" id="ARBA00022957"/>
    </source>
</evidence>
<keyword evidence="7 8" id="KW-0472">Membrane</keyword>
<evidence type="ECO:0000256" key="6">
    <source>
        <dbReference type="ARBA" id="ARBA00023027"/>
    </source>
</evidence>
<dbReference type="InterPro" id="IPR020874">
    <property type="entry name" value="NAD(P)H-quinone_OxRdtase_su_N"/>
</dbReference>
<evidence type="ECO:0000256" key="7">
    <source>
        <dbReference type="ARBA" id="ARBA00023136"/>
    </source>
</evidence>
<protein>
    <recommendedName>
        <fullName evidence="8">NAD(P)H-quinone oxidoreductase subunit N</fullName>
        <ecNumber evidence="8">7.1.1.-</ecNumber>
    </recommendedName>
    <alternativeName>
        <fullName evidence="8">NAD(P)H dehydrogenase I subunit N</fullName>
        <shortName evidence="8">NDH-1 subunit N</shortName>
        <shortName evidence="8">NDH-N</shortName>
    </alternativeName>
</protein>
<keyword evidence="10" id="KW-1185">Reference proteome</keyword>
<keyword evidence="6 8" id="KW-0520">NAD</keyword>
<name>A0A1Z4GQH1_9CYAN</name>
<dbReference type="HAMAP" id="MF_01353">
    <property type="entry name" value="NDH1_NDH1N"/>
    <property type="match status" value="1"/>
</dbReference>
<dbReference type="Pfam" id="PF11909">
    <property type="entry name" value="NdhN"/>
    <property type="match status" value="1"/>
</dbReference>
<evidence type="ECO:0000256" key="5">
    <source>
        <dbReference type="ARBA" id="ARBA00022967"/>
    </source>
</evidence>
<comment type="function">
    <text evidence="8">NDH-1 shuttles electrons from an unknown electron donor, via FMN and iron-sulfur (Fe-S) centers, to quinones in the respiratory and/or the photosynthetic chain. The immediate electron acceptor for the enzyme in this species is believed to be plastoquinone. Couples the redox reaction to proton translocation, and thus conserves the redox energy in a proton gradient. Cyanobacterial NDH-1 also plays a role in inorganic carbon-concentration.</text>
</comment>
<evidence type="ECO:0000313" key="10">
    <source>
        <dbReference type="Proteomes" id="UP000218287"/>
    </source>
</evidence>
<comment type="catalytic activity">
    <reaction evidence="8">
        <text>a plastoquinone + NADPH + (n+1) H(+)(in) = a plastoquinol + NADP(+) + n H(+)(out)</text>
        <dbReference type="Rhea" id="RHEA:42612"/>
        <dbReference type="Rhea" id="RHEA-COMP:9561"/>
        <dbReference type="Rhea" id="RHEA-COMP:9562"/>
        <dbReference type="ChEBI" id="CHEBI:15378"/>
        <dbReference type="ChEBI" id="CHEBI:17757"/>
        <dbReference type="ChEBI" id="CHEBI:57783"/>
        <dbReference type="ChEBI" id="CHEBI:58349"/>
        <dbReference type="ChEBI" id="CHEBI:62192"/>
    </reaction>
</comment>
<dbReference type="EC" id="7.1.1.-" evidence="8"/>
<proteinExistence type="inferred from homology"/>
<dbReference type="GO" id="GO:0048038">
    <property type="term" value="F:quinone binding"/>
    <property type="evidence" value="ECO:0007669"/>
    <property type="project" value="UniProtKB-KW"/>
</dbReference>
<keyword evidence="4 8" id="KW-0618">Plastoquinone</keyword>
<sequence length="162" mass="17566">MALITTGNGFIRDLEKFGALGTYVPLEGGFEGRYRRRLRAAGYVTLNMTARGLGDVAAYLTGVHGVRPPHLGKKSSGSGAAVGNVYYLPPIVNYQLEQLPPKSKGLVLWIIEGHILSDQEIEFLAELPKLEPKVKVVVERGGSRAFNWKPLTATFAVSSQAV</sequence>
<evidence type="ECO:0000256" key="2">
    <source>
        <dbReference type="ARBA" id="ARBA00022719"/>
    </source>
</evidence>
<keyword evidence="8" id="KW-0793">Thylakoid</keyword>
<comment type="subcellular location">
    <subcellularLocation>
        <location evidence="8">Cellular thylakoid membrane</location>
        <topology evidence="8">Peripheral membrane protein</topology>
        <orientation evidence="8">Cytoplasmic side</orientation>
    </subcellularLocation>
</comment>
<reference evidence="9 10" key="1">
    <citation type="submission" date="2017-06" db="EMBL/GenBank/DDBJ databases">
        <title>Genome sequencing of cyanobaciteial culture collection at National Institute for Environmental Studies (NIES).</title>
        <authorList>
            <person name="Hirose Y."/>
            <person name="Shimura Y."/>
            <person name="Fujisawa T."/>
            <person name="Nakamura Y."/>
            <person name="Kawachi M."/>
        </authorList>
    </citation>
    <scope>NUCLEOTIDE SEQUENCE [LARGE SCALE GENOMIC DNA]</scope>
    <source>
        <strain evidence="9 10">NIES-21</strain>
    </source>
</reference>
<dbReference type="EMBL" id="AP018174">
    <property type="protein sequence ID" value="BAY19740.1"/>
    <property type="molecule type" value="Genomic_DNA"/>
</dbReference>
<dbReference type="PANTHER" id="PTHR35515">
    <property type="entry name" value="NAD(P)H-QUINONE OXIDOREDUCTASE SUBUNIT N, CHLOROPLASTIC"/>
    <property type="match status" value="1"/>
</dbReference>
<accession>A0A1Z4GQH1</accession>
<keyword evidence="1 8" id="KW-0813">Transport</keyword>